<dbReference type="EMBL" id="JAKQYM010000019">
    <property type="protein sequence ID" value="MCI2230412.1"/>
    <property type="molecule type" value="Genomic_DNA"/>
</dbReference>
<proteinExistence type="predicted"/>
<evidence type="ECO:0000313" key="2">
    <source>
        <dbReference type="Proteomes" id="UP001139369"/>
    </source>
</evidence>
<organism evidence="1 2">
    <name type="scientific">Polaribacter marinus</name>
    <dbReference type="NCBI Taxonomy" id="2916838"/>
    <lineage>
        <taxon>Bacteria</taxon>
        <taxon>Pseudomonadati</taxon>
        <taxon>Bacteroidota</taxon>
        <taxon>Flavobacteriia</taxon>
        <taxon>Flavobacteriales</taxon>
        <taxon>Flavobacteriaceae</taxon>
    </lineage>
</organism>
<sequence length="250" mass="29635">MRKIKYFLLAFVCLILTNCETEKHEFPLDKRYWDTNDYDKVILELRYGYENDEKKPTFDNPEQRIVVEKLTDEQNFKIVLNDKELGLKHRNKVATEFFNHWKDMHQIYQATDRKDKYLYDLEMLAVWQYGLSLQLEYFKLGNDEIIESADDPNSSKVKNTINSNIQTLISNYIIYLDEINNEKSFSEKGKSKLASGINKYFSKLVELHPKANYSGMKNKAELMLKKSESNEIKSSLNKLIELIELKKKEE</sequence>
<keyword evidence="2" id="KW-1185">Reference proteome</keyword>
<dbReference type="RefSeq" id="WP_242179520.1">
    <property type="nucleotide sequence ID" value="NZ_JAKQYM010000019.1"/>
</dbReference>
<accession>A0A9X2AKS5</accession>
<reference evidence="1" key="1">
    <citation type="submission" date="2022-02" db="EMBL/GenBank/DDBJ databases">
        <title>Polaribacter sp. MSW13, isolated from seawater.</title>
        <authorList>
            <person name="Kristyanto S."/>
            <person name="Jung J."/>
            <person name="Jeon C.O."/>
        </authorList>
    </citation>
    <scope>NUCLEOTIDE SEQUENCE</scope>
    <source>
        <strain evidence="1">MSW13</strain>
    </source>
</reference>
<evidence type="ECO:0000313" key="1">
    <source>
        <dbReference type="EMBL" id="MCI2230412.1"/>
    </source>
</evidence>
<name>A0A9X2AKS5_9FLAO</name>
<dbReference type="Proteomes" id="UP001139369">
    <property type="component" value="Unassembled WGS sequence"/>
</dbReference>
<comment type="caution">
    <text evidence="1">The sequence shown here is derived from an EMBL/GenBank/DDBJ whole genome shotgun (WGS) entry which is preliminary data.</text>
</comment>
<dbReference type="AlphaFoldDB" id="A0A9X2AKS5"/>
<gene>
    <name evidence="1" type="ORF">MC378_14630</name>
</gene>
<protein>
    <submittedName>
        <fullName evidence="1">Uncharacterized protein</fullName>
    </submittedName>
</protein>